<dbReference type="STRING" id="1423813.FC26_GL000051"/>
<dbReference type="OrthoDB" id="5137249at2"/>
<organism evidence="1 2">
    <name type="scientific">Paucilactobacillus vaccinostercus DSM 20634</name>
    <dbReference type="NCBI Taxonomy" id="1423813"/>
    <lineage>
        <taxon>Bacteria</taxon>
        <taxon>Bacillati</taxon>
        <taxon>Bacillota</taxon>
        <taxon>Bacilli</taxon>
        <taxon>Lactobacillales</taxon>
        <taxon>Lactobacillaceae</taxon>
        <taxon>Paucilactobacillus</taxon>
    </lineage>
</organism>
<comment type="caution">
    <text evidence="1">The sequence shown here is derived from an EMBL/GenBank/DDBJ whole genome shotgun (WGS) entry which is preliminary data.</text>
</comment>
<proteinExistence type="predicted"/>
<dbReference type="RefSeq" id="WP_057777659.1">
    <property type="nucleotide sequence ID" value="NZ_AYYY01000007.1"/>
</dbReference>
<protein>
    <submittedName>
        <fullName evidence="1">Uncharacterized protein</fullName>
    </submittedName>
</protein>
<keyword evidence="2" id="KW-1185">Reference proteome</keyword>
<evidence type="ECO:0000313" key="1">
    <source>
        <dbReference type="EMBL" id="KRM62265.1"/>
    </source>
</evidence>
<reference evidence="1 2" key="1">
    <citation type="journal article" date="2015" name="Genome Announc.">
        <title>Expanding the biotechnology potential of lactobacilli through comparative genomics of 213 strains and associated genera.</title>
        <authorList>
            <person name="Sun Z."/>
            <person name="Harris H.M."/>
            <person name="McCann A."/>
            <person name="Guo C."/>
            <person name="Argimon S."/>
            <person name="Zhang W."/>
            <person name="Yang X."/>
            <person name="Jeffery I.B."/>
            <person name="Cooney J.C."/>
            <person name="Kagawa T.F."/>
            <person name="Liu W."/>
            <person name="Song Y."/>
            <person name="Salvetti E."/>
            <person name="Wrobel A."/>
            <person name="Rasinkangas P."/>
            <person name="Parkhill J."/>
            <person name="Rea M.C."/>
            <person name="O'Sullivan O."/>
            <person name="Ritari J."/>
            <person name="Douillard F.P."/>
            <person name="Paul Ross R."/>
            <person name="Yang R."/>
            <person name="Briner A.E."/>
            <person name="Felis G.E."/>
            <person name="de Vos W.M."/>
            <person name="Barrangou R."/>
            <person name="Klaenhammer T.R."/>
            <person name="Caufield P.W."/>
            <person name="Cui Y."/>
            <person name="Zhang H."/>
            <person name="O'Toole P.W."/>
        </authorList>
    </citation>
    <scope>NUCLEOTIDE SEQUENCE [LARGE SCALE GENOMIC DNA]</scope>
    <source>
        <strain evidence="1 2">DSM 20634</strain>
    </source>
</reference>
<accession>A0A0R2AEJ1</accession>
<dbReference type="EMBL" id="AYYY01000007">
    <property type="protein sequence ID" value="KRM62265.1"/>
    <property type="molecule type" value="Genomic_DNA"/>
</dbReference>
<dbReference type="Proteomes" id="UP000051733">
    <property type="component" value="Unassembled WGS sequence"/>
</dbReference>
<sequence length="121" mass="13930">MDYYDNANKFMGVYQGHEHEFAAILKDDGFSMGDISMMKKAPSVWQMPTDLVIKVAKEYVYYLAEQAAKDPEFITVLNKIKSTLSSGEEEPYASTAHAYRQLLDNNLDVYAQLYEVYLKHK</sequence>
<evidence type="ECO:0000313" key="2">
    <source>
        <dbReference type="Proteomes" id="UP000051733"/>
    </source>
</evidence>
<name>A0A0R2AEJ1_9LACO</name>
<dbReference type="PATRIC" id="fig|1423813.3.peg.53"/>
<gene>
    <name evidence="1" type="ORF">FC26_GL000051</name>
</gene>
<dbReference type="AlphaFoldDB" id="A0A0R2AEJ1"/>